<dbReference type="PANTHER" id="PTHR43507:SF1">
    <property type="entry name" value="NADH-UBIQUINONE OXIDOREDUCTASE CHAIN 4"/>
    <property type="match status" value="1"/>
</dbReference>
<dbReference type="Proteomes" id="UP000477311">
    <property type="component" value="Unassembled WGS sequence"/>
</dbReference>
<dbReference type="EMBL" id="JAAKYA010000085">
    <property type="protein sequence ID" value="NGO40321.1"/>
    <property type="molecule type" value="Genomic_DNA"/>
</dbReference>
<keyword evidence="9" id="KW-0560">Oxidoreductase</keyword>
<name>A0A6M1RXW4_9BACT</name>
<accession>A0A6M1RXW4</accession>
<comment type="caution">
    <text evidence="9">The sequence shown here is derived from an EMBL/GenBank/DDBJ whole genome shotgun (WGS) entry which is preliminary data.</text>
</comment>
<evidence type="ECO:0000256" key="5">
    <source>
        <dbReference type="ARBA" id="ARBA00023136"/>
    </source>
</evidence>
<feature type="transmembrane region" description="Helical" evidence="7">
    <location>
        <begin position="137"/>
        <end position="154"/>
    </location>
</feature>
<feature type="domain" description="NADH:quinone oxidoreductase/Mrp antiporter transmembrane" evidence="8">
    <location>
        <begin position="131"/>
        <end position="442"/>
    </location>
</feature>
<keyword evidence="3 6" id="KW-0812">Transmembrane</keyword>
<feature type="transmembrane region" description="Helical" evidence="7">
    <location>
        <begin position="352"/>
        <end position="375"/>
    </location>
</feature>
<keyword evidence="10" id="KW-1185">Reference proteome</keyword>
<feature type="transmembrane region" description="Helical" evidence="7">
    <location>
        <begin position="318"/>
        <end position="340"/>
    </location>
</feature>
<evidence type="ECO:0000259" key="8">
    <source>
        <dbReference type="Pfam" id="PF00361"/>
    </source>
</evidence>
<comment type="similarity">
    <text evidence="2">Belongs to the complex I subunit 4 family.</text>
</comment>
<dbReference type="RefSeq" id="WP_165108804.1">
    <property type="nucleotide sequence ID" value="NZ_JAAKYA010000085.1"/>
</dbReference>
<feature type="transmembrane region" description="Helical" evidence="7">
    <location>
        <begin position="213"/>
        <end position="237"/>
    </location>
</feature>
<sequence>MNGFPWLTCLTLVPLLGGLVLMGWGRAGTAPVRAAALGIWGVTAALVLGLGASVDLRSGTLQAVERYVWVPTLGVEYYVGVDGLGWVLLLLTVVVSGLALFASAGIHERTHLYHGLILCLVSTLFGAFTALNFVHWFLFWELSLIPAFFLVRLWGGPHRQAASMQFFLFTLAGSVVMLLGFLVVLLGTGQLNFPDLARMAGEGSLWPAVWDRWAGWGGTAAGLALAVMVAVLVGLAVKVPMMPLHTWLPATYTEAATPVTMLLTGAMSKMGVYGLVRVFLPIFQEPLREAWPWLVGLAVWTIVASACAALAQRDLKRMLAYSSVNHLGYCLLAVFALGSARSGETAAVHQGAALNGVILQMFNHGLTAATLFWCVGLLETGSGGRRGLDEFGGLRAVAPVFCGLMGISAFASLGLPGLNGFVGEFLIFRGVFSLVPWGAVLAVPGLLVTAVFLLRMMQRVFHGPVQPACREWREPVGWERWALALPVAGMLLLGLWPQLLLQFTQPCVMQLLGFLRV</sequence>
<evidence type="ECO:0000256" key="6">
    <source>
        <dbReference type="RuleBase" id="RU000320"/>
    </source>
</evidence>
<dbReference type="GO" id="GO:0008137">
    <property type="term" value="F:NADH dehydrogenase (ubiquinone) activity"/>
    <property type="evidence" value="ECO:0007669"/>
    <property type="project" value="InterPro"/>
</dbReference>
<dbReference type="PANTHER" id="PTHR43507">
    <property type="entry name" value="NADH-UBIQUINONE OXIDOREDUCTASE CHAIN 4"/>
    <property type="match status" value="1"/>
</dbReference>
<feature type="transmembrane region" description="Helical" evidence="7">
    <location>
        <begin position="396"/>
        <end position="415"/>
    </location>
</feature>
<dbReference type="Pfam" id="PF00361">
    <property type="entry name" value="Proton_antipo_M"/>
    <property type="match status" value="1"/>
</dbReference>
<evidence type="ECO:0000256" key="2">
    <source>
        <dbReference type="ARBA" id="ARBA00009025"/>
    </source>
</evidence>
<dbReference type="AlphaFoldDB" id="A0A6M1RXW4"/>
<dbReference type="InterPro" id="IPR001750">
    <property type="entry name" value="ND/Mrp_TM"/>
</dbReference>
<feature type="transmembrane region" description="Helical" evidence="7">
    <location>
        <begin position="291"/>
        <end position="311"/>
    </location>
</feature>
<dbReference type="InterPro" id="IPR010227">
    <property type="entry name" value="NADH_Q_OxRdtase_chainM/4"/>
</dbReference>
<keyword evidence="4 7" id="KW-1133">Transmembrane helix</keyword>
<dbReference type="GO" id="GO:0048039">
    <property type="term" value="F:ubiquinone binding"/>
    <property type="evidence" value="ECO:0007669"/>
    <property type="project" value="TreeGrafter"/>
</dbReference>
<evidence type="ECO:0000256" key="7">
    <source>
        <dbReference type="SAM" id="Phobius"/>
    </source>
</evidence>
<dbReference type="GO" id="GO:0003954">
    <property type="term" value="F:NADH dehydrogenase activity"/>
    <property type="evidence" value="ECO:0007669"/>
    <property type="project" value="TreeGrafter"/>
</dbReference>
<evidence type="ECO:0000256" key="1">
    <source>
        <dbReference type="ARBA" id="ARBA00004127"/>
    </source>
</evidence>
<evidence type="ECO:0000256" key="4">
    <source>
        <dbReference type="ARBA" id="ARBA00022989"/>
    </source>
</evidence>
<comment type="subcellular location">
    <subcellularLocation>
        <location evidence="1">Endomembrane system</location>
        <topology evidence="1">Multi-pass membrane protein</topology>
    </subcellularLocation>
    <subcellularLocation>
        <location evidence="6">Membrane</location>
        <topology evidence="6">Multi-pass membrane protein</topology>
    </subcellularLocation>
</comment>
<dbReference type="GO" id="GO:0016020">
    <property type="term" value="C:membrane"/>
    <property type="evidence" value="ECO:0007669"/>
    <property type="project" value="UniProtKB-SubCell"/>
</dbReference>
<feature type="transmembrane region" description="Helical" evidence="7">
    <location>
        <begin position="112"/>
        <end position="131"/>
    </location>
</feature>
<keyword evidence="5 7" id="KW-0472">Membrane</keyword>
<protein>
    <submittedName>
        <fullName evidence="9">NADH-quinone oxidoreductase subunit M</fullName>
        <ecNumber evidence="9">1.6.5.-</ecNumber>
    </submittedName>
</protein>
<reference evidence="9 10" key="1">
    <citation type="submission" date="2020-02" db="EMBL/GenBank/DDBJ databases">
        <title>Draft genome sequence of Limisphaera ngatamarikiensis NGM72.4T, a thermophilic Verrucomicrobia grouped in subdivision 3.</title>
        <authorList>
            <person name="Carere C.R."/>
            <person name="Steen J."/>
            <person name="Hugenholtz P."/>
            <person name="Stott M.B."/>
        </authorList>
    </citation>
    <scope>NUCLEOTIDE SEQUENCE [LARGE SCALE GENOMIC DNA]</scope>
    <source>
        <strain evidence="9 10">NGM72.4</strain>
    </source>
</reference>
<proteinExistence type="inferred from homology"/>
<evidence type="ECO:0000313" key="9">
    <source>
        <dbReference type="EMBL" id="NGO40321.1"/>
    </source>
</evidence>
<dbReference type="GO" id="GO:0012505">
    <property type="term" value="C:endomembrane system"/>
    <property type="evidence" value="ECO:0007669"/>
    <property type="project" value="UniProtKB-SubCell"/>
</dbReference>
<dbReference type="EC" id="1.6.5.-" evidence="9"/>
<feature type="transmembrane region" description="Helical" evidence="7">
    <location>
        <begin position="166"/>
        <end position="193"/>
    </location>
</feature>
<dbReference type="NCBIfam" id="TIGR01972">
    <property type="entry name" value="NDH_I_M"/>
    <property type="match status" value="1"/>
</dbReference>
<dbReference type="InterPro" id="IPR003918">
    <property type="entry name" value="NADH_UbQ_OxRdtase"/>
</dbReference>
<feature type="transmembrane region" description="Helical" evidence="7">
    <location>
        <begin position="481"/>
        <end position="501"/>
    </location>
</feature>
<feature type="transmembrane region" description="Helical" evidence="7">
    <location>
        <begin position="435"/>
        <end position="454"/>
    </location>
</feature>
<dbReference type="GO" id="GO:0015990">
    <property type="term" value="P:electron transport coupled proton transport"/>
    <property type="evidence" value="ECO:0007669"/>
    <property type="project" value="TreeGrafter"/>
</dbReference>
<feature type="transmembrane region" description="Helical" evidence="7">
    <location>
        <begin position="77"/>
        <end position="100"/>
    </location>
</feature>
<feature type="transmembrane region" description="Helical" evidence="7">
    <location>
        <begin position="37"/>
        <end position="57"/>
    </location>
</feature>
<gene>
    <name evidence="9" type="ORF">G4L39_13075</name>
</gene>
<feature type="transmembrane region" description="Helical" evidence="7">
    <location>
        <begin position="6"/>
        <end position="25"/>
    </location>
</feature>
<dbReference type="GO" id="GO:0042773">
    <property type="term" value="P:ATP synthesis coupled electron transport"/>
    <property type="evidence" value="ECO:0007669"/>
    <property type="project" value="InterPro"/>
</dbReference>
<evidence type="ECO:0000256" key="3">
    <source>
        <dbReference type="ARBA" id="ARBA00022692"/>
    </source>
</evidence>
<organism evidence="9 10">
    <name type="scientific">Limisphaera ngatamarikiensis</name>
    <dbReference type="NCBI Taxonomy" id="1324935"/>
    <lineage>
        <taxon>Bacteria</taxon>
        <taxon>Pseudomonadati</taxon>
        <taxon>Verrucomicrobiota</taxon>
        <taxon>Verrucomicrobiia</taxon>
        <taxon>Limisphaerales</taxon>
        <taxon>Limisphaeraceae</taxon>
        <taxon>Limisphaera</taxon>
    </lineage>
</organism>
<feature type="transmembrane region" description="Helical" evidence="7">
    <location>
        <begin position="258"/>
        <end position="279"/>
    </location>
</feature>
<dbReference type="PRINTS" id="PR01437">
    <property type="entry name" value="NUOXDRDTASE4"/>
</dbReference>
<evidence type="ECO:0000313" key="10">
    <source>
        <dbReference type="Proteomes" id="UP000477311"/>
    </source>
</evidence>